<dbReference type="RefSeq" id="WP_187256033.1">
    <property type="nucleotide sequence ID" value="NZ_JBHULF010000017.1"/>
</dbReference>
<protein>
    <recommendedName>
        <fullName evidence="3">SIR2-like domain-containing protein</fullName>
    </recommendedName>
</protein>
<organism evidence="1 2">
    <name type="scientific">Flavihumibacter stibioxidans</name>
    <dbReference type="NCBI Taxonomy" id="1834163"/>
    <lineage>
        <taxon>Bacteria</taxon>
        <taxon>Pseudomonadati</taxon>
        <taxon>Bacteroidota</taxon>
        <taxon>Chitinophagia</taxon>
        <taxon>Chitinophagales</taxon>
        <taxon>Chitinophagaceae</taxon>
        <taxon>Flavihumibacter</taxon>
    </lineage>
</organism>
<proteinExistence type="predicted"/>
<evidence type="ECO:0000313" key="2">
    <source>
        <dbReference type="Proteomes" id="UP000765802"/>
    </source>
</evidence>
<sequence>MSETNLPKISYLFGAGASAQVLPTIKKLPERIKFVRDYIDKQCIYEPDETFSPTKDYTFKKAEAKQYVLDLLDKLFLQSSNHSTVDTYAKKLNISGQSQEINELIFSLALYFNIEQKISGLDPRYDTFLVSILNSHSYSFPDNLKFLSWNYDLQMEAAHEKIINRGSLDLSFYLFNSDRSDFKKDKFTSVKLNGSSNILGQFRDSFPLVKNILSDTFVKEDLDFPLQYAFLHIKQRLRVYQGRVSLNFAWYHDWENVNKVIENYNETEILVVVGYSFPFFNREVDRKIIRAMTNLKKIYIQDCVPENIKSRFLSILPDWREKKIEIISVDDVSEFFLPPEL</sequence>
<gene>
    <name evidence="1" type="ORF">BC349_19540</name>
</gene>
<keyword evidence="2" id="KW-1185">Reference proteome</keyword>
<reference evidence="1 2" key="1">
    <citation type="submission" date="2016-07" db="EMBL/GenBank/DDBJ databases">
        <title>Genome analysis of Flavihumibacter stibioxidans YS-17.</title>
        <authorList>
            <person name="Shi K."/>
            <person name="Han Y."/>
            <person name="Wang G."/>
        </authorList>
    </citation>
    <scope>NUCLEOTIDE SEQUENCE [LARGE SCALE GENOMIC DNA]</scope>
    <source>
        <strain evidence="1 2">YS-17</strain>
    </source>
</reference>
<evidence type="ECO:0000313" key="1">
    <source>
        <dbReference type="EMBL" id="MBC6490667.1"/>
    </source>
</evidence>
<dbReference type="Proteomes" id="UP000765802">
    <property type="component" value="Unassembled WGS sequence"/>
</dbReference>
<name>A0ABR7M6T1_9BACT</name>
<comment type="caution">
    <text evidence="1">The sequence shown here is derived from an EMBL/GenBank/DDBJ whole genome shotgun (WGS) entry which is preliminary data.</text>
</comment>
<evidence type="ECO:0008006" key="3">
    <source>
        <dbReference type="Google" id="ProtNLM"/>
    </source>
</evidence>
<accession>A0ABR7M6T1</accession>
<dbReference type="EMBL" id="MBUA01000005">
    <property type="protein sequence ID" value="MBC6490667.1"/>
    <property type="molecule type" value="Genomic_DNA"/>
</dbReference>